<evidence type="ECO:0000313" key="3">
    <source>
        <dbReference type="Proteomes" id="UP000288794"/>
    </source>
</evidence>
<gene>
    <name evidence="2" type="ORF">ED28_08155</name>
</gene>
<dbReference type="Proteomes" id="UP000288794">
    <property type="component" value="Unassembled WGS sequence"/>
</dbReference>
<dbReference type="EMBL" id="JMEE01000023">
    <property type="protein sequence ID" value="RWR02343.1"/>
    <property type="molecule type" value="Genomic_DNA"/>
</dbReference>
<dbReference type="AlphaFoldDB" id="A0A443IE17"/>
<dbReference type="Pfam" id="PF11162">
    <property type="entry name" value="DUF2946"/>
    <property type="match status" value="1"/>
</dbReference>
<protein>
    <recommendedName>
        <fullName evidence="4">DUF2946 domain-containing protein</fullName>
    </recommendedName>
</protein>
<comment type="caution">
    <text evidence="2">The sequence shown here is derived from an EMBL/GenBank/DDBJ whole genome shotgun (WGS) entry which is preliminary data.</text>
</comment>
<evidence type="ECO:0008006" key="4">
    <source>
        <dbReference type="Google" id="ProtNLM"/>
    </source>
</evidence>
<proteinExistence type="predicted"/>
<dbReference type="InterPro" id="IPR021333">
    <property type="entry name" value="DUF2946"/>
</dbReference>
<evidence type="ECO:0000313" key="2">
    <source>
        <dbReference type="EMBL" id="RWR02343.1"/>
    </source>
</evidence>
<keyword evidence="1" id="KW-0812">Transmembrane</keyword>
<sequence length="108" mass="11793">MAAMGHMDRGTMAVSHHVMQTEHSASDRTLRNGGSNGHTAMPGTMSIMDDFACGYCQLLVHFPLLAWVFIPLIWLIRFSSPSPPSQIIPAYPVTFFAGILQPRAPPIA</sequence>
<keyword evidence="1" id="KW-1133">Transmembrane helix</keyword>
<organism evidence="2 3">
    <name type="scientific">[Pantoea] beijingensis</name>
    <dbReference type="NCBI Taxonomy" id="1324864"/>
    <lineage>
        <taxon>Bacteria</taxon>
        <taxon>Pseudomonadati</taxon>
        <taxon>Pseudomonadota</taxon>
        <taxon>Gammaproteobacteria</taxon>
        <taxon>Enterobacterales</taxon>
        <taxon>Erwiniaceae</taxon>
        <taxon>Erwinia</taxon>
    </lineage>
</organism>
<evidence type="ECO:0000256" key="1">
    <source>
        <dbReference type="SAM" id="Phobius"/>
    </source>
</evidence>
<accession>A0A443IE17</accession>
<keyword evidence="1" id="KW-0472">Membrane</keyword>
<feature type="transmembrane region" description="Helical" evidence="1">
    <location>
        <begin position="58"/>
        <end position="76"/>
    </location>
</feature>
<reference evidence="2 3" key="1">
    <citation type="submission" date="2014-04" db="EMBL/GenBank/DDBJ databases">
        <title>Draft genome sequence of Pantoea beijingensis strain LMG 27579, an emerging pathogen to Pleurotus eryngii with potential industrial application.</title>
        <authorList>
            <person name="Xu F."/>
            <person name="Liu Y."/>
            <person name="Wang S."/>
            <person name="Yin Y."/>
            <person name="Ma Y."/>
            <person name="Zhao S."/>
            <person name="Rong C."/>
        </authorList>
    </citation>
    <scope>NUCLEOTIDE SEQUENCE [LARGE SCALE GENOMIC DNA]</scope>
    <source>
        <strain evidence="2 3">LMG 27579</strain>
    </source>
</reference>
<name>A0A443IE17_9GAMM</name>
<keyword evidence="3" id="KW-1185">Reference proteome</keyword>